<gene>
    <name evidence="2" type="ORF">E4M00_01225</name>
</gene>
<name>A0A4Y9R6D4_9MICO</name>
<dbReference type="EMBL" id="SPQZ01000001">
    <property type="protein sequence ID" value="TFV99857.1"/>
    <property type="molecule type" value="Genomic_DNA"/>
</dbReference>
<comment type="caution">
    <text evidence="2">The sequence shown here is derived from an EMBL/GenBank/DDBJ whole genome shotgun (WGS) entry which is preliminary data.</text>
</comment>
<evidence type="ECO:0000259" key="1">
    <source>
        <dbReference type="Pfam" id="PF25355"/>
    </source>
</evidence>
<dbReference type="RefSeq" id="WP_135118753.1">
    <property type="nucleotide sequence ID" value="NZ_SPQZ01000001.1"/>
</dbReference>
<dbReference type="AlphaFoldDB" id="A0A4Y9R6D4"/>
<evidence type="ECO:0000313" key="2">
    <source>
        <dbReference type="EMBL" id="TFV99857.1"/>
    </source>
</evidence>
<keyword evidence="3" id="KW-1185">Reference proteome</keyword>
<dbReference type="Proteomes" id="UP000298127">
    <property type="component" value="Unassembled WGS sequence"/>
</dbReference>
<dbReference type="InterPro" id="IPR057204">
    <property type="entry name" value="DUF7882"/>
</dbReference>
<proteinExistence type="predicted"/>
<dbReference type="Pfam" id="PF25355">
    <property type="entry name" value="DUF7882"/>
    <property type="match status" value="1"/>
</dbReference>
<accession>A0A4Y9R6D4</accession>
<reference evidence="2 3" key="1">
    <citation type="journal article" date="2018" name="J. Microbiol.">
        <title>Leifsonia flava sp. nov., a novel actinobacterium isolated from the rhizosphere of Aquilegia viridiflora.</title>
        <authorList>
            <person name="Cai Y."/>
            <person name="Tao W.Z."/>
            <person name="Ma Y.J."/>
            <person name="Cheng J."/>
            <person name="Zhang M.Y."/>
            <person name="Zhang Y.X."/>
        </authorList>
    </citation>
    <scope>NUCLEOTIDE SEQUENCE [LARGE SCALE GENOMIC DNA]</scope>
    <source>
        <strain evidence="2 3">SYP-B2174</strain>
    </source>
</reference>
<feature type="domain" description="DUF7882" evidence="1">
    <location>
        <begin position="1"/>
        <end position="96"/>
    </location>
</feature>
<sequence>MGQLIYGAGTAYDMDDRTMSHVKIAVGIRLRRQESFYLTWSVPQSLGSGRVSIWLSPSIPLQFHFAGSRPIELNRDWLRTLDASAFNEGGMVIMPESESASVLGLT</sequence>
<organism evidence="2 3">
    <name type="scientific">Orlajensenia leifsoniae</name>
    <dbReference type="NCBI Taxonomy" id="2561933"/>
    <lineage>
        <taxon>Bacteria</taxon>
        <taxon>Bacillati</taxon>
        <taxon>Actinomycetota</taxon>
        <taxon>Actinomycetes</taxon>
        <taxon>Micrococcales</taxon>
        <taxon>Microbacteriaceae</taxon>
        <taxon>Orlajensenia</taxon>
    </lineage>
</organism>
<evidence type="ECO:0000313" key="3">
    <source>
        <dbReference type="Proteomes" id="UP000298127"/>
    </source>
</evidence>
<protein>
    <recommendedName>
        <fullName evidence="1">DUF7882 domain-containing protein</fullName>
    </recommendedName>
</protein>